<accession>W4QTQ4</accession>
<evidence type="ECO:0000256" key="3">
    <source>
        <dbReference type="ARBA" id="ARBA00022912"/>
    </source>
</evidence>
<dbReference type="PANTHER" id="PTHR39181">
    <property type="entry name" value="TYROSINE-PROTEIN PHOSPHATASE YWQE"/>
    <property type="match status" value="1"/>
</dbReference>
<keyword evidence="3 5" id="KW-0904">Protein phosphatase</keyword>
<dbReference type="GO" id="GO:0030145">
    <property type="term" value="F:manganese ion binding"/>
    <property type="evidence" value="ECO:0007669"/>
    <property type="project" value="UniProtKB-UniRule"/>
</dbReference>
<dbReference type="STRING" id="1236973.JCM9157_2072"/>
<evidence type="ECO:0000313" key="7">
    <source>
        <dbReference type="Proteomes" id="UP000018896"/>
    </source>
</evidence>
<dbReference type="Gene3D" id="3.20.20.140">
    <property type="entry name" value="Metal-dependent hydrolases"/>
    <property type="match status" value="1"/>
</dbReference>
<dbReference type="PIRSF" id="PIRSF016557">
    <property type="entry name" value="Caps_synth_CpsB"/>
    <property type="match status" value="1"/>
</dbReference>
<sequence length="256" mass="29068">MIDMHCHILPGVDDGSKTLLESLELARQAEAEGITTIMATPHHKHPSFENDGFSVLRQVEQLNLAIKEANINIKVIPSQEIRIHGDLIENIQLGDVLPMTPNSSYLLIEFPTNSIPRYSTKLFYDLQLKGYTPIIAHPERNKVFVEKPEVLYEMVASGVLTQVTTSSLTGHLGKNIKKFTEQLIEANLTHFIASDAHNLVERPFRLSEAYHVLEDVFGSDTLHQYKENTELLINNHLIQVLQPEPIKKRKKLFSFL</sequence>
<dbReference type="OrthoDB" id="9788539at2"/>
<dbReference type="PANTHER" id="PTHR39181:SF1">
    <property type="entry name" value="TYROSINE-PROTEIN PHOSPHATASE YWQE"/>
    <property type="match status" value="1"/>
</dbReference>
<dbReference type="InterPro" id="IPR016195">
    <property type="entry name" value="Pol/histidinol_Pase-like"/>
</dbReference>
<dbReference type="SUPFAM" id="SSF89550">
    <property type="entry name" value="PHP domain-like"/>
    <property type="match status" value="1"/>
</dbReference>
<dbReference type="eggNOG" id="COG4464">
    <property type="taxonomic scope" value="Bacteria"/>
</dbReference>
<dbReference type="Proteomes" id="UP000018896">
    <property type="component" value="Unassembled WGS sequence"/>
</dbReference>
<proteinExistence type="inferred from homology"/>
<organism evidence="6 7">
    <name type="scientific">Halalkalibacter akibai (strain ATCC 43226 / DSM 21942 / CIP 109018 / JCM 9157 / 1139)</name>
    <name type="common">Bacillus akibai</name>
    <dbReference type="NCBI Taxonomy" id="1236973"/>
    <lineage>
        <taxon>Bacteria</taxon>
        <taxon>Bacillati</taxon>
        <taxon>Bacillota</taxon>
        <taxon>Bacilli</taxon>
        <taxon>Bacillales</taxon>
        <taxon>Bacillaceae</taxon>
        <taxon>Halalkalibacter</taxon>
    </lineage>
</organism>
<dbReference type="GO" id="GO:0004725">
    <property type="term" value="F:protein tyrosine phosphatase activity"/>
    <property type="evidence" value="ECO:0007669"/>
    <property type="project" value="UniProtKB-UniRule"/>
</dbReference>
<name>W4QTQ4_HALA3</name>
<dbReference type="EMBL" id="BAUV01000013">
    <property type="protein sequence ID" value="GAE34983.1"/>
    <property type="molecule type" value="Genomic_DNA"/>
</dbReference>
<evidence type="ECO:0000256" key="2">
    <source>
        <dbReference type="ARBA" id="ARBA00022801"/>
    </source>
</evidence>
<comment type="similarity">
    <text evidence="1 5">Belongs to the metallo-dependent hydrolases superfamily. CpsB/CapC family.</text>
</comment>
<evidence type="ECO:0000313" key="6">
    <source>
        <dbReference type="EMBL" id="GAE34983.1"/>
    </source>
</evidence>
<evidence type="ECO:0000256" key="1">
    <source>
        <dbReference type="ARBA" id="ARBA00005750"/>
    </source>
</evidence>
<gene>
    <name evidence="6" type="ORF">JCM9157_2072</name>
</gene>
<evidence type="ECO:0000256" key="4">
    <source>
        <dbReference type="ARBA" id="ARBA00051722"/>
    </source>
</evidence>
<dbReference type="InterPro" id="IPR016667">
    <property type="entry name" value="Caps_polysacc_synth_CpsB/CapC"/>
</dbReference>
<comment type="caution">
    <text evidence="6">The sequence shown here is derived from an EMBL/GenBank/DDBJ whole genome shotgun (WGS) entry which is preliminary data.</text>
</comment>
<evidence type="ECO:0000256" key="5">
    <source>
        <dbReference type="PIRNR" id="PIRNR016557"/>
    </source>
</evidence>
<dbReference type="AlphaFoldDB" id="W4QTQ4"/>
<protein>
    <recommendedName>
        <fullName evidence="5">Tyrosine-protein phosphatase</fullName>
        <ecNumber evidence="5">3.1.3.48</ecNumber>
    </recommendedName>
</protein>
<dbReference type="EC" id="3.1.3.48" evidence="5"/>
<dbReference type="RefSeq" id="WP_035664148.1">
    <property type="nucleotide sequence ID" value="NZ_BAUV01000013.1"/>
</dbReference>
<keyword evidence="7" id="KW-1185">Reference proteome</keyword>
<keyword evidence="2 5" id="KW-0378">Hydrolase</keyword>
<reference evidence="6 7" key="1">
    <citation type="journal article" date="2014" name="Genome Announc.">
        <title>Draft Genome Sequences of Three Alkaliphilic Bacillus Strains, Bacillus wakoensis JCM 9140T, Bacillus akibai JCM 9157T, and Bacillus hemicellulosilyticus JCM 9152T.</title>
        <authorList>
            <person name="Yuki M."/>
            <person name="Oshima K."/>
            <person name="Suda W."/>
            <person name="Oshida Y."/>
            <person name="Kitamura K."/>
            <person name="Iida T."/>
            <person name="Hattori M."/>
            <person name="Ohkuma M."/>
        </authorList>
    </citation>
    <scope>NUCLEOTIDE SEQUENCE [LARGE SCALE GENOMIC DNA]</scope>
    <source>
        <strain evidence="6 7">JCM 9157</strain>
    </source>
</reference>
<comment type="catalytic activity">
    <reaction evidence="4 5">
        <text>O-phospho-L-tyrosyl-[protein] + H2O = L-tyrosyl-[protein] + phosphate</text>
        <dbReference type="Rhea" id="RHEA:10684"/>
        <dbReference type="Rhea" id="RHEA-COMP:10136"/>
        <dbReference type="Rhea" id="RHEA-COMP:20101"/>
        <dbReference type="ChEBI" id="CHEBI:15377"/>
        <dbReference type="ChEBI" id="CHEBI:43474"/>
        <dbReference type="ChEBI" id="CHEBI:46858"/>
        <dbReference type="ChEBI" id="CHEBI:61978"/>
        <dbReference type="EC" id="3.1.3.48"/>
    </reaction>
</comment>
<dbReference type="Pfam" id="PF19567">
    <property type="entry name" value="CpsB_CapC"/>
    <property type="match status" value="1"/>
</dbReference>